<name>A0A8H4KIQ9_9HYPO</name>
<gene>
    <name evidence="3" type="ORF">F53441_6831</name>
</gene>
<organism evidence="3 4">
    <name type="scientific">Fusarium austroafricanum</name>
    <dbReference type="NCBI Taxonomy" id="2364996"/>
    <lineage>
        <taxon>Eukaryota</taxon>
        <taxon>Fungi</taxon>
        <taxon>Dikarya</taxon>
        <taxon>Ascomycota</taxon>
        <taxon>Pezizomycotina</taxon>
        <taxon>Sordariomycetes</taxon>
        <taxon>Hypocreomycetidae</taxon>
        <taxon>Hypocreales</taxon>
        <taxon>Nectriaceae</taxon>
        <taxon>Fusarium</taxon>
        <taxon>Fusarium concolor species complex</taxon>
    </lineage>
</organism>
<evidence type="ECO:0000313" key="3">
    <source>
        <dbReference type="EMBL" id="KAF4449983.1"/>
    </source>
</evidence>
<dbReference type="AlphaFoldDB" id="A0A8H4KIQ9"/>
<reference evidence="3" key="1">
    <citation type="submission" date="2020-01" db="EMBL/GenBank/DDBJ databases">
        <title>Identification and distribution of gene clusters putatively required for synthesis of sphingolipid metabolism inhibitors in phylogenetically diverse species of the filamentous fungus Fusarium.</title>
        <authorList>
            <person name="Kim H.-S."/>
            <person name="Busman M."/>
            <person name="Brown D.W."/>
            <person name="Divon H."/>
            <person name="Uhlig S."/>
            <person name="Proctor R.H."/>
        </authorList>
    </citation>
    <scope>NUCLEOTIDE SEQUENCE</scope>
    <source>
        <strain evidence="3">NRRL 53441</strain>
    </source>
</reference>
<keyword evidence="4" id="KW-1185">Reference proteome</keyword>
<evidence type="ECO:0000313" key="4">
    <source>
        <dbReference type="Proteomes" id="UP000605986"/>
    </source>
</evidence>
<feature type="compositionally biased region" description="Polar residues" evidence="2">
    <location>
        <begin position="100"/>
        <end position="109"/>
    </location>
</feature>
<evidence type="ECO:0000256" key="2">
    <source>
        <dbReference type="SAM" id="MobiDB-lite"/>
    </source>
</evidence>
<dbReference type="OrthoDB" id="442176at2759"/>
<protein>
    <submittedName>
        <fullName evidence="3">Uncharacterized protein</fullName>
    </submittedName>
</protein>
<feature type="region of interest" description="Disordered" evidence="2">
    <location>
        <begin position="1"/>
        <end position="121"/>
    </location>
</feature>
<accession>A0A8H4KIQ9</accession>
<proteinExistence type="predicted"/>
<evidence type="ECO:0000256" key="1">
    <source>
        <dbReference type="SAM" id="Coils"/>
    </source>
</evidence>
<feature type="compositionally biased region" description="Polar residues" evidence="2">
    <location>
        <begin position="32"/>
        <end position="78"/>
    </location>
</feature>
<dbReference type="EMBL" id="JAADJG010000263">
    <property type="protein sequence ID" value="KAF4449983.1"/>
    <property type="molecule type" value="Genomic_DNA"/>
</dbReference>
<dbReference type="Proteomes" id="UP000605986">
    <property type="component" value="Unassembled WGS sequence"/>
</dbReference>
<feature type="coiled-coil region" evidence="1">
    <location>
        <begin position="159"/>
        <end position="213"/>
    </location>
</feature>
<keyword evidence="1" id="KW-0175">Coiled coil</keyword>
<sequence>MQFARDRPSRKAAPKNFKNPESDSDDDFIVTPQRSVSTTRATSVQVKTRVQDSSLDSSNKSTLTSPLANLNKSASLSKRASDDDEGGSPTKKPKVVLKLNKSTNASSVRSPAHPVTPTPSQIEVSPQQAMNEASDMQSLQSLHKGLISFQNSVKATLRVTEVGIELNEAKKTIALLEKRLHEAQSPNDTQAKLKQCEEKLANSLKKEERMRDDNVELTKKLKDSKAYTWELRTEIGKMMDEQDPNLNDAFKITDDEADHEWRGIAFDIRNFVFTVLTVQPYRLTAPPGASHKDVEALKQHQKKNKDLAPYHFQRYIWECLVAQVFQAGASTWGGPAGQPFHRFCLDISKVNFDDMEELSRVKAHTAELLSKSSDVDNANKIKEIAKSMKQTLTIFMDSNQVKDAGHRLWRIVCRAVELNTKFLKSRAFFLTDWLNYEFEWEDLDVQYKRGDPERDPEVEIEISPRLSKIGNADGRYFDSDKAMVICKPVVTTLYG</sequence>
<comment type="caution">
    <text evidence="3">The sequence shown here is derived from an EMBL/GenBank/DDBJ whole genome shotgun (WGS) entry which is preliminary data.</text>
</comment>